<dbReference type="EMBL" id="LSRX01000476">
    <property type="protein sequence ID" value="OLP96203.1"/>
    <property type="molecule type" value="Genomic_DNA"/>
</dbReference>
<gene>
    <name evidence="1" type="ORF">AK812_SmicGene21604</name>
</gene>
<evidence type="ECO:0000313" key="2">
    <source>
        <dbReference type="Proteomes" id="UP000186817"/>
    </source>
</evidence>
<accession>A0A1Q9DM26</accession>
<reference evidence="1 2" key="1">
    <citation type="submission" date="2016-02" db="EMBL/GenBank/DDBJ databases">
        <title>Genome analysis of coral dinoflagellate symbionts highlights evolutionary adaptations to a symbiotic lifestyle.</title>
        <authorList>
            <person name="Aranda M."/>
            <person name="Li Y."/>
            <person name="Liew Y.J."/>
            <person name="Baumgarten S."/>
            <person name="Simakov O."/>
            <person name="Wilson M."/>
            <person name="Piel J."/>
            <person name="Ashoor H."/>
            <person name="Bougouffa S."/>
            <person name="Bajic V.B."/>
            <person name="Ryu T."/>
            <person name="Ravasi T."/>
            <person name="Bayer T."/>
            <person name="Micklem G."/>
            <person name="Kim H."/>
            <person name="Bhak J."/>
            <person name="Lajeunesse T.C."/>
            <person name="Voolstra C.R."/>
        </authorList>
    </citation>
    <scope>NUCLEOTIDE SEQUENCE [LARGE SCALE GENOMIC DNA]</scope>
    <source>
        <strain evidence="1 2">CCMP2467</strain>
    </source>
</reference>
<evidence type="ECO:0000313" key="1">
    <source>
        <dbReference type="EMBL" id="OLP96203.1"/>
    </source>
</evidence>
<keyword evidence="2" id="KW-1185">Reference proteome</keyword>
<name>A0A1Q9DM26_SYMMI</name>
<sequence>MVRGKRGPRQTEQSWSAWDWSEWTGQAWSGWDQGAWNGSRAWDMKSNQAWAAWDEEWQEEASVSPQEELQIMAQKAKLIYADLPATGKKVWKALNQCISSTLSAGAVHFERDLRHELETQLGQCELTRQAGSQWVLKAEGRTFYASVRSEVLGDQNARVLTKLRDQARTVKRGLLQDGAEWLRDLVNGDQEPSDFLDAIRMGIFDMEGMPKGSGKGKYGGKGDDKCHICDKSLYQDLLSGKHMCKVVVTFECCGTWVSHSGRYNVQEGRIMGQRCKKCGEYGDPWENFQLADDASIGEGPQKAHRGDLCEACERYGNCKGVFSNPFEIAMAMELLYDQPAQWTRHKEGNLWLTEVEDVVVVLQPHVFASSSS</sequence>
<dbReference type="AlphaFoldDB" id="A0A1Q9DM26"/>
<organism evidence="1 2">
    <name type="scientific">Symbiodinium microadriaticum</name>
    <name type="common">Dinoflagellate</name>
    <name type="synonym">Zooxanthella microadriatica</name>
    <dbReference type="NCBI Taxonomy" id="2951"/>
    <lineage>
        <taxon>Eukaryota</taxon>
        <taxon>Sar</taxon>
        <taxon>Alveolata</taxon>
        <taxon>Dinophyceae</taxon>
        <taxon>Suessiales</taxon>
        <taxon>Symbiodiniaceae</taxon>
        <taxon>Symbiodinium</taxon>
    </lineage>
</organism>
<dbReference type="Proteomes" id="UP000186817">
    <property type="component" value="Unassembled WGS sequence"/>
</dbReference>
<proteinExistence type="predicted"/>
<dbReference type="OrthoDB" id="412300at2759"/>
<comment type="caution">
    <text evidence="1">The sequence shown here is derived from an EMBL/GenBank/DDBJ whole genome shotgun (WGS) entry which is preliminary data.</text>
</comment>
<protein>
    <submittedName>
        <fullName evidence="1">Uncharacterized protein</fullName>
    </submittedName>
</protein>